<keyword evidence="3" id="KW-0732">Signal</keyword>
<dbReference type="OrthoDB" id="9814548at2"/>
<sequence>MEKISYSLGLSVAQNLRSSGIKDLNEAAFSRGISHGLAQQGMEMTPDEANALLGAFFQNLQQEQMNQNIAAGKQFLEANAKNEGVVTLASGLQYQIITEGNGSKPQATDRVRCHYHGTLINGDVFDSSVLRGQPAVFPVNGVIAGWIEALQLMPVGSKWKLFIPSELAYGERGAGDQIGPHTTLIFEVELLGIE</sequence>
<keyword evidence="4 6" id="KW-0697">Rotamase</keyword>
<evidence type="ECO:0000256" key="2">
    <source>
        <dbReference type="ARBA" id="ARBA00006577"/>
    </source>
</evidence>
<dbReference type="InterPro" id="IPR036944">
    <property type="entry name" value="PPIase_FKBP_N_sf"/>
</dbReference>
<protein>
    <recommendedName>
        <fullName evidence="7">Peptidyl-prolyl cis-trans isomerase</fullName>
        <ecNumber evidence="7">5.2.1.8</ecNumber>
    </recommendedName>
</protein>
<dbReference type="InterPro" id="IPR046357">
    <property type="entry name" value="PPIase_dom_sf"/>
</dbReference>
<evidence type="ECO:0000256" key="1">
    <source>
        <dbReference type="ARBA" id="ARBA00000971"/>
    </source>
</evidence>
<keyword evidence="5 6" id="KW-0413">Isomerase</keyword>
<comment type="similarity">
    <text evidence="2 7">Belongs to the FKBP-type PPIase family.</text>
</comment>
<dbReference type="InterPro" id="IPR000774">
    <property type="entry name" value="PPIase_FKBP_N"/>
</dbReference>
<dbReference type="SUPFAM" id="SSF54534">
    <property type="entry name" value="FKBP-like"/>
    <property type="match status" value="1"/>
</dbReference>
<evidence type="ECO:0000256" key="6">
    <source>
        <dbReference type="PROSITE-ProRule" id="PRU00277"/>
    </source>
</evidence>
<dbReference type="PROSITE" id="PS50059">
    <property type="entry name" value="FKBP_PPIASE"/>
    <property type="match status" value="1"/>
</dbReference>
<organism evidence="9 10">
    <name type="scientific">Breznakibacter xylanolyticus</name>
    <dbReference type="NCBI Taxonomy" id="990"/>
    <lineage>
        <taxon>Bacteria</taxon>
        <taxon>Pseudomonadati</taxon>
        <taxon>Bacteroidota</taxon>
        <taxon>Bacteroidia</taxon>
        <taxon>Marinilabiliales</taxon>
        <taxon>Marinilabiliaceae</taxon>
        <taxon>Breznakibacter</taxon>
    </lineage>
</organism>
<dbReference type="RefSeq" id="WP_111446963.1">
    <property type="nucleotide sequence ID" value="NZ_QKZK01000041.1"/>
</dbReference>
<evidence type="ECO:0000259" key="8">
    <source>
        <dbReference type="PROSITE" id="PS50059"/>
    </source>
</evidence>
<evidence type="ECO:0000256" key="7">
    <source>
        <dbReference type="RuleBase" id="RU003915"/>
    </source>
</evidence>
<evidence type="ECO:0000256" key="3">
    <source>
        <dbReference type="ARBA" id="ARBA00022729"/>
    </source>
</evidence>
<dbReference type="AlphaFoldDB" id="A0A2W7PPJ8"/>
<feature type="domain" description="PPIase FKBP-type" evidence="8">
    <location>
        <begin position="108"/>
        <end position="194"/>
    </location>
</feature>
<dbReference type="InterPro" id="IPR001179">
    <property type="entry name" value="PPIase_FKBP_dom"/>
</dbReference>
<keyword evidence="10" id="KW-1185">Reference proteome</keyword>
<dbReference type="EMBL" id="QKZK01000041">
    <property type="protein sequence ID" value="PZX11279.1"/>
    <property type="molecule type" value="Genomic_DNA"/>
</dbReference>
<dbReference type="Pfam" id="PF00254">
    <property type="entry name" value="FKBP_C"/>
    <property type="match status" value="1"/>
</dbReference>
<name>A0A2W7PPJ8_9BACT</name>
<dbReference type="Gene3D" id="3.10.50.40">
    <property type="match status" value="1"/>
</dbReference>
<evidence type="ECO:0000313" key="9">
    <source>
        <dbReference type="EMBL" id="PZX11279.1"/>
    </source>
</evidence>
<proteinExistence type="inferred from homology"/>
<comment type="caution">
    <text evidence="9">The sequence shown here is derived from an EMBL/GenBank/DDBJ whole genome shotgun (WGS) entry which is preliminary data.</text>
</comment>
<dbReference type="PANTHER" id="PTHR43811:SF23">
    <property type="entry name" value="FKBP-TYPE 22 KDA PEPTIDYL-PROLYL CIS-TRANS ISOMERASE"/>
    <property type="match status" value="1"/>
</dbReference>
<reference evidence="9 10" key="1">
    <citation type="submission" date="2018-06" db="EMBL/GenBank/DDBJ databases">
        <title>Genomic Encyclopedia of Archaeal and Bacterial Type Strains, Phase II (KMG-II): from individual species to whole genera.</title>
        <authorList>
            <person name="Goeker M."/>
        </authorList>
    </citation>
    <scope>NUCLEOTIDE SEQUENCE [LARGE SCALE GENOMIC DNA]</scope>
    <source>
        <strain evidence="9 10">DSM 6779</strain>
    </source>
</reference>
<gene>
    <name evidence="9" type="ORF">LX69_03162</name>
</gene>
<evidence type="ECO:0000256" key="5">
    <source>
        <dbReference type="ARBA" id="ARBA00023235"/>
    </source>
</evidence>
<evidence type="ECO:0000313" key="10">
    <source>
        <dbReference type="Proteomes" id="UP000249239"/>
    </source>
</evidence>
<dbReference type="GO" id="GO:0003755">
    <property type="term" value="F:peptidyl-prolyl cis-trans isomerase activity"/>
    <property type="evidence" value="ECO:0007669"/>
    <property type="project" value="UniProtKB-UniRule"/>
</dbReference>
<accession>A0A2W7PPJ8</accession>
<evidence type="ECO:0000256" key="4">
    <source>
        <dbReference type="ARBA" id="ARBA00023110"/>
    </source>
</evidence>
<dbReference type="PANTHER" id="PTHR43811">
    <property type="entry name" value="FKBP-TYPE PEPTIDYL-PROLYL CIS-TRANS ISOMERASE FKPA"/>
    <property type="match status" value="1"/>
</dbReference>
<dbReference type="Proteomes" id="UP000249239">
    <property type="component" value="Unassembled WGS sequence"/>
</dbReference>
<comment type="catalytic activity">
    <reaction evidence="1 6 7">
        <text>[protein]-peptidylproline (omega=180) = [protein]-peptidylproline (omega=0)</text>
        <dbReference type="Rhea" id="RHEA:16237"/>
        <dbReference type="Rhea" id="RHEA-COMP:10747"/>
        <dbReference type="Rhea" id="RHEA-COMP:10748"/>
        <dbReference type="ChEBI" id="CHEBI:83833"/>
        <dbReference type="ChEBI" id="CHEBI:83834"/>
        <dbReference type="EC" id="5.2.1.8"/>
    </reaction>
</comment>
<dbReference type="FunFam" id="3.10.50.40:FF:000045">
    <property type="entry name" value="Peptidyl-prolyl cis-trans isomerase"/>
    <property type="match status" value="1"/>
</dbReference>
<dbReference type="NCBIfam" id="NF008602">
    <property type="entry name" value="PRK11570.1"/>
    <property type="match status" value="1"/>
</dbReference>
<dbReference type="Gene3D" id="1.10.287.460">
    <property type="entry name" value="Peptidyl-prolyl cis-trans isomerase, FKBP-type, N-terminal domain"/>
    <property type="match status" value="1"/>
</dbReference>
<dbReference type="EC" id="5.2.1.8" evidence="7"/>
<dbReference type="GO" id="GO:0006457">
    <property type="term" value="P:protein folding"/>
    <property type="evidence" value="ECO:0007669"/>
    <property type="project" value="InterPro"/>
</dbReference>
<dbReference type="Pfam" id="PF01346">
    <property type="entry name" value="FKBP_N"/>
    <property type="match status" value="1"/>
</dbReference>